<feature type="region of interest" description="Disordered" evidence="1">
    <location>
        <begin position="26"/>
        <end position="75"/>
    </location>
</feature>
<sequence>MERPEAGVRAFIRVISWSCRAEAAASAVENRRHPNGARSQTVRDRTSHVADASNVRGPLERTGEPFGLLGVRPDA</sequence>
<proteinExistence type="predicted"/>
<accession>A0A916Y4B6</accession>
<dbReference type="EMBL" id="BMJJ01000009">
    <property type="protein sequence ID" value="GGD30340.1"/>
    <property type="molecule type" value="Genomic_DNA"/>
</dbReference>
<dbReference type="AlphaFoldDB" id="A0A916Y4B6"/>
<evidence type="ECO:0000313" key="3">
    <source>
        <dbReference type="Proteomes" id="UP000613160"/>
    </source>
</evidence>
<evidence type="ECO:0000313" key="2">
    <source>
        <dbReference type="EMBL" id="GGD30340.1"/>
    </source>
</evidence>
<comment type="caution">
    <text evidence="2">The sequence shown here is derived from an EMBL/GenBank/DDBJ whole genome shotgun (WGS) entry which is preliminary data.</text>
</comment>
<reference evidence="2" key="1">
    <citation type="journal article" date="2014" name="Int. J. Syst. Evol. Microbiol.">
        <title>Complete genome sequence of Corynebacterium casei LMG S-19264T (=DSM 44701T), isolated from a smear-ripened cheese.</title>
        <authorList>
            <consortium name="US DOE Joint Genome Institute (JGI-PGF)"/>
            <person name="Walter F."/>
            <person name="Albersmeier A."/>
            <person name="Kalinowski J."/>
            <person name="Ruckert C."/>
        </authorList>
    </citation>
    <scope>NUCLEOTIDE SEQUENCE</scope>
    <source>
        <strain evidence="2">CGMCC 1.15493</strain>
    </source>
</reference>
<protein>
    <submittedName>
        <fullName evidence="2">Uncharacterized protein</fullName>
    </submittedName>
</protein>
<gene>
    <name evidence="2" type="ORF">GCM10011335_36760</name>
</gene>
<dbReference type="Proteomes" id="UP000613160">
    <property type="component" value="Unassembled WGS sequence"/>
</dbReference>
<name>A0A916Y4B6_9HYPH</name>
<evidence type="ECO:0000256" key="1">
    <source>
        <dbReference type="SAM" id="MobiDB-lite"/>
    </source>
</evidence>
<reference evidence="2" key="2">
    <citation type="submission" date="2020-09" db="EMBL/GenBank/DDBJ databases">
        <authorList>
            <person name="Sun Q."/>
            <person name="Zhou Y."/>
        </authorList>
    </citation>
    <scope>NUCLEOTIDE SEQUENCE</scope>
    <source>
        <strain evidence="2">CGMCC 1.15493</strain>
    </source>
</reference>
<organism evidence="2 3">
    <name type="scientific">Aureimonas glaciei</name>
    <dbReference type="NCBI Taxonomy" id="1776957"/>
    <lineage>
        <taxon>Bacteria</taxon>
        <taxon>Pseudomonadati</taxon>
        <taxon>Pseudomonadota</taxon>
        <taxon>Alphaproteobacteria</taxon>
        <taxon>Hyphomicrobiales</taxon>
        <taxon>Aurantimonadaceae</taxon>
        <taxon>Aureimonas</taxon>
    </lineage>
</organism>
<keyword evidence="3" id="KW-1185">Reference proteome</keyword>